<dbReference type="GO" id="GO:0031124">
    <property type="term" value="P:mRNA 3'-end processing"/>
    <property type="evidence" value="ECO:0007669"/>
    <property type="project" value="EnsemblFungi"/>
</dbReference>
<dbReference type="Proteomes" id="UP000095023">
    <property type="component" value="Unassembled WGS sequence"/>
</dbReference>
<evidence type="ECO:0000313" key="13">
    <source>
        <dbReference type="EMBL" id="ODV89179.1"/>
    </source>
</evidence>
<dbReference type="GO" id="GO:0005847">
    <property type="term" value="C:mRNA cleavage and polyadenylation specificity factor complex"/>
    <property type="evidence" value="ECO:0007669"/>
    <property type="project" value="EnsemblFungi"/>
</dbReference>
<keyword evidence="9 12" id="KW-0539">Nucleus</keyword>
<evidence type="ECO:0000313" key="14">
    <source>
        <dbReference type="Proteomes" id="UP000095023"/>
    </source>
</evidence>
<dbReference type="PANTHER" id="PTHR20383">
    <property type="entry name" value="RNA POLYMERASE II SUBUNIT A C-TERMINAL DOMAIN PHOSPHATASE"/>
    <property type="match status" value="1"/>
</dbReference>
<dbReference type="EC" id="3.1.3.16" evidence="4 12"/>
<dbReference type="EMBL" id="KV453843">
    <property type="protein sequence ID" value="ODV89179.1"/>
    <property type="molecule type" value="Genomic_DNA"/>
</dbReference>
<dbReference type="GO" id="GO:0031564">
    <property type="term" value="P:transcription antitermination"/>
    <property type="evidence" value="ECO:0007669"/>
    <property type="project" value="EnsemblFungi"/>
</dbReference>
<evidence type="ECO:0000256" key="11">
    <source>
        <dbReference type="ARBA" id="ARBA00048336"/>
    </source>
</evidence>
<dbReference type="GO" id="GO:0030847">
    <property type="term" value="P:termination of RNA polymerase II transcription, exosome-dependent"/>
    <property type="evidence" value="ECO:0007669"/>
    <property type="project" value="EnsemblFungi"/>
</dbReference>
<dbReference type="GO" id="GO:1902801">
    <property type="term" value="P:regulation of siRNA-independent facultative heterochromatin formation"/>
    <property type="evidence" value="ECO:0007669"/>
    <property type="project" value="EnsemblFungi"/>
</dbReference>
<accession>A0A1E4TBQ6</accession>
<evidence type="ECO:0000256" key="5">
    <source>
        <dbReference type="ARBA" id="ARBA00017215"/>
    </source>
</evidence>
<dbReference type="GO" id="GO:0004725">
    <property type="term" value="F:protein tyrosine phosphatase activity"/>
    <property type="evidence" value="ECO:0007669"/>
    <property type="project" value="EnsemblFungi"/>
</dbReference>
<comment type="similarity">
    <text evidence="3 12">Belongs to the SSU72 phosphatase family.</text>
</comment>
<sequence>MEAHKVLKEAGFNVSSFGTGSAVRLPGPSIDRPNIYEFGTPYDSIYNDLAEKDAKLYQANGLLPMLDRNRSIKTAPQRWQDHNMAFDIVFTCEERCFDAVCEDLVNRGEQLNLPVHIINVEIKDNPEEAAVGAQGILDLAKSIATTSNLDESIISVLNEFEKKHPRLPVLHAVSFF</sequence>
<keyword evidence="6 12" id="KW-0507">mRNA processing</keyword>
<evidence type="ECO:0000256" key="6">
    <source>
        <dbReference type="ARBA" id="ARBA00022664"/>
    </source>
</evidence>
<dbReference type="GO" id="GO:0180007">
    <property type="term" value="F:RNA polymerase II CTD heptapeptide repeat S5 phosphatase activity"/>
    <property type="evidence" value="ECO:0007669"/>
    <property type="project" value="EnsemblFungi"/>
</dbReference>
<protein>
    <recommendedName>
        <fullName evidence="5 12">RNA polymerase II subunit A C-terminal domain phosphatase SSU72</fullName>
        <shortName evidence="12">CTD phosphatase SSU72</shortName>
        <ecNumber evidence="4 12">3.1.3.16</ecNumber>
    </recommendedName>
</protein>
<dbReference type="GO" id="GO:0030643">
    <property type="term" value="P:intracellular phosphate ion homeostasis"/>
    <property type="evidence" value="ECO:0007669"/>
    <property type="project" value="EnsemblFungi"/>
</dbReference>
<comment type="subunit">
    <text evidence="12">Component of the cleavage and polyadenylation factor (CPF) complex.</text>
</comment>
<reference evidence="14" key="1">
    <citation type="submission" date="2016-02" db="EMBL/GenBank/DDBJ databases">
        <title>Comparative genomics of biotechnologically important yeasts.</title>
        <authorList>
            <consortium name="DOE Joint Genome Institute"/>
            <person name="Riley R."/>
            <person name="Haridas S."/>
            <person name="Wolfe K.H."/>
            <person name="Lopes M.R."/>
            <person name="Hittinger C.T."/>
            <person name="Goker M."/>
            <person name="Salamov A."/>
            <person name="Wisecaver J."/>
            <person name="Long T.M."/>
            <person name="Aerts A.L."/>
            <person name="Barry K."/>
            <person name="Choi C."/>
            <person name="Clum A."/>
            <person name="Coughlan A.Y."/>
            <person name="Deshpande S."/>
            <person name="Douglass A.P."/>
            <person name="Hanson S.J."/>
            <person name="Klenk H.-P."/>
            <person name="Labutti K."/>
            <person name="Lapidus A."/>
            <person name="Lindquist E."/>
            <person name="Lipzen A."/>
            <person name="Meier-Kolthoff J.P."/>
            <person name="Ohm R.A."/>
            <person name="Otillar R.P."/>
            <person name="Pangilinan J."/>
            <person name="Peng Y."/>
            <person name="Rokas A."/>
            <person name="Rosa C.A."/>
            <person name="Scheuner C."/>
            <person name="Sibirny A.A."/>
            <person name="Slot J.C."/>
            <person name="Stielow J.B."/>
            <person name="Sun H."/>
            <person name="Kurtzman C.P."/>
            <person name="Blackwell M."/>
            <person name="Jeffries T.W."/>
            <person name="Grigoriev I.V."/>
        </authorList>
    </citation>
    <scope>NUCLEOTIDE SEQUENCE [LARGE SCALE GENOMIC DNA]</scope>
    <source>
        <strain evidence="14">NRRL Y-17796</strain>
    </source>
</reference>
<evidence type="ECO:0000256" key="4">
    <source>
        <dbReference type="ARBA" id="ARBA00013081"/>
    </source>
</evidence>
<comment type="function">
    <text evidence="12">Component of the cleavage and polyadenylation factor (CPF) complex, which plays a key role in polyadenylation-dependent pre-mRNA 3'-end formation and cooperates with cleavage factors including the CFIA complex and NAB4/CFIB. SSU72 is required for 3'-end formation of snoRNAs.</text>
</comment>
<keyword evidence="14" id="KW-1185">Reference proteome</keyword>
<dbReference type="GO" id="GO:0009302">
    <property type="term" value="P:sno(s)RNA transcription"/>
    <property type="evidence" value="ECO:0007669"/>
    <property type="project" value="EnsemblFungi"/>
</dbReference>
<gene>
    <name evidence="13" type="ORF">CANCADRAFT_32511</name>
</gene>
<dbReference type="AlphaFoldDB" id="A0A1E4TBQ6"/>
<keyword evidence="7 12" id="KW-0378">Hydrolase</keyword>
<dbReference type="GO" id="GO:0090052">
    <property type="term" value="P:regulation of pericentric heterochromatin formation"/>
    <property type="evidence" value="ECO:0007669"/>
    <property type="project" value="EnsemblFungi"/>
</dbReference>
<evidence type="ECO:0000256" key="2">
    <source>
        <dbReference type="ARBA" id="ARBA00004123"/>
    </source>
</evidence>
<organism evidence="13 14">
    <name type="scientific">Tortispora caseinolytica NRRL Y-17796</name>
    <dbReference type="NCBI Taxonomy" id="767744"/>
    <lineage>
        <taxon>Eukaryota</taxon>
        <taxon>Fungi</taxon>
        <taxon>Dikarya</taxon>
        <taxon>Ascomycota</taxon>
        <taxon>Saccharomycotina</taxon>
        <taxon>Trigonopsidomycetes</taxon>
        <taxon>Trigonopsidales</taxon>
        <taxon>Trigonopsidaceae</taxon>
        <taxon>Tortispora</taxon>
    </lineage>
</organism>
<proteinExistence type="inferred from homology"/>
<comment type="catalytic activity">
    <reaction evidence="11 12">
        <text>O-phospho-L-threonyl-[protein] + H2O = L-threonyl-[protein] + phosphate</text>
        <dbReference type="Rhea" id="RHEA:47004"/>
        <dbReference type="Rhea" id="RHEA-COMP:11060"/>
        <dbReference type="Rhea" id="RHEA-COMP:11605"/>
        <dbReference type="ChEBI" id="CHEBI:15377"/>
        <dbReference type="ChEBI" id="CHEBI:30013"/>
        <dbReference type="ChEBI" id="CHEBI:43474"/>
        <dbReference type="ChEBI" id="CHEBI:61977"/>
        <dbReference type="EC" id="3.1.3.16"/>
    </reaction>
</comment>
<comment type="function">
    <text evidence="1 12">Processively dephosphorylates Ser-5 of the heptad repeats YSPTSPS in the C-terminal domain of the largest RNA polymerase II subunit (RPB1).</text>
</comment>
<name>A0A1E4TBQ6_9ASCO</name>
<comment type="catalytic activity">
    <reaction evidence="10 12">
        <text>O-phospho-L-seryl-[protein] + H2O = L-seryl-[protein] + phosphate</text>
        <dbReference type="Rhea" id="RHEA:20629"/>
        <dbReference type="Rhea" id="RHEA-COMP:9863"/>
        <dbReference type="Rhea" id="RHEA-COMP:11604"/>
        <dbReference type="ChEBI" id="CHEBI:15377"/>
        <dbReference type="ChEBI" id="CHEBI:29999"/>
        <dbReference type="ChEBI" id="CHEBI:43474"/>
        <dbReference type="ChEBI" id="CHEBI:83421"/>
        <dbReference type="EC" id="3.1.3.16"/>
    </reaction>
</comment>
<comment type="subcellular location">
    <subcellularLocation>
        <location evidence="2 12">Nucleus</location>
    </subcellularLocation>
</comment>
<evidence type="ECO:0000256" key="1">
    <source>
        <dbReference type="ARBA" id="ARBA00002497"/>
    </source>
</evidence>
<dbReference type="GO" id="GO:0000785">
    <property type="term" value="C:chromatin"/>
    <property type="evidence" value="ECO:0007669"/>
    <property type="project" value="EnsemblFungi"/>
</dbReference>
<dbReference type="GO" id="GO:0032215">
    <property type="term" value="P:positive regulation of telomere maintenance via semi-conservative replication"/>
    <property type="evidence" value="ECO:0007669"/>
    <property type="project" value="EnsemblFungi"/>
</dbReference>
<dbReference type="InterPro" id="IPR006811">
    <property type="entry name" value="RNA_pol_II_suA"/>
</dbReference>
<dbReference type="GO" id="GO:0006368">
    <property type="term" value="P:transcription elongation by RNA polymerase II"/>
    <property type="evidence" value="ECO:0007669"/>
    <property type="project" value="EnsemblFungi"/>
</dbReference>
<evidence type="ECO:0000256" key="8">
    <source>
        <dbReference type="ARBA" id="ARBA00022912"/>
    </source>
</evidence>
<dbReference type="OrthoDB" id="57957at2759"/>
<evidence type="ECO:0000256" key="3">
    <source>
        <dbReference type="ARBA" id="ARBA00008978"/>
    </source>
</evidence>
<evidence type="ECO:0000256" key="12">
    <source>
        <dbReference type="RuleBase" id="RU369031"/>
    </source>
</evidence>
<evidence type="ECO:0000256" key="10">
    <source>
        <dbReference type="ARBA" id="ARBA00047761"/>
    </source>
</evidence>
<dbReference type="Pfam" id="PF04722">
    <property type="entry name" value="Ssu72"/>
    <property type="match status" value="1"/>
</dbReference>
<keyword evidence="8 12" id="KW-0904">Protein phosphatase</keyword>
<dbReference type="Gene3D" id="3.40.50.2300">
    <property type="match status" value="2"/>
</dbReference>
<evidence type="ECO:0000256" key="7">
    <source>
        <dbReference type="ARBA" id="ARBA00022801"/>
    </source>
</evidence>
<evidence type="ECO:0000256" key="9">
    <source>
        <dbReference type="ARBA" id="ARBA00023242"/>
    </source>
</evidence>
<dbReference type="GO" id="GO:0001174">
    <property type="term" value="P:transcriptional start site selection at RNA polymerase II promoter"/>
    <property type="evidence" value="ECO:0007669"/>
    <property type="project" value="EnsemblFungi"/>
</dbReference>
<dbReference type="GO" id="GO:0030846">
    <property type="term" value="P:termination of RNA polymerase II transcription, poly(A)-coupled"/>
    <property type="evidence" value="ECO:0007669"/>
    <property type="project" value="EnsemblFungi"/>
</dbReference>